<evidence type="ECO:0000256" key="4">
    <source>
        <dbReference type="ARBA" id="ARBA00011881"/>
    </source>
</evidence>
<dbReference type="PANTHER" id="PTHR10395">
    <property type="entry name" value="URICASE AND TRANSTHYRETIN-RELATED"/>
    <property type="match status" value="1"/>
</dbReference>
<name>A0A853DJX8_9MICO</name>
<gene>
    <name evidence="10" type="ORF">HNR15_003212</name>
</gene>
<dbReference type="PANTHER" id="PTHR10395:SF7">
    <property type="entry name" value="5-HYDROXYISOURATE HYDROLASE"/>
    <property type="match status" value="1"/>
</dbReference>
<dbReference type="InterPro" id="IPR036817">
    <property type="entry name" value="Transthyretin/HIU_hydrolase_sf"/>
</dbReference>
<dbReference type="AlphaFoldDB" id="A0A853DJX8"/>
<evidence type="ECO:0000313" key="11">
    <source>
        <dbReference type="Proteomes" id="UP000571817"/>
    </source>
</evidence>
<feature type="binding site" evidence="7">
    <location>
        <position position="46"/>
    </location>
    <ligand>
        <name>substrate</name>
    </ligand>
</feature>
<evidence type="ECO:0000259" key="9">
    <source>
        <dbReference type="SMART" id="SM00095"/>
    </source>
</evidence>
<feature type="binding site" evidence="7">
    <location>
        <position position="108"/>
    </location>
    <ligand>
        <name>substrate</name>
    </ligand>
</feature>
<dbReference type="RefSeq" id="WP_179483328.1">
    <property type="nucleotide sequence ID" value="NZ_JACCFW010000001.1"/>
</dbReference>
<sequence length="111" mass="12109">MSTLSTHVLDAVRGVPAAGIPVEAFARGTENDWHRVGSGITDDDGRVTSLADTPLDPGTHRIVFVTGDYFAAHDVEAFYPEVCITFVVTDERHYHVPVLLSPFAYSTYRGS</sequence>
<comment type="function">
    <text evidence="2">Catalyzes the hydrolysis of 5-hydroxyisourate (HIU) to 2-oxo-4-hydroxy-4-carboxy-5-ureidoimidazoline (OHCU).</text>
</comment>
<dbReference type="InterPro" id="IPR023416">
    <property type="entry name" value="Transthyretin/HIU_hydrolase_d"/>
</dbReference>
<dbReference type="Pfam" id="PF00576">
    <property type="entry name" value="Transthyretin"/>
    <property type="match status" value="1"/>
</dbReference>
<dbReference type="Proteomes" id="UP000571817">
    <property type="component" value="Unassembled WGS sequence"/>
</dbReference>
<dbReference type="InterPro" id="IPR023418">
    <property type="entry name" value="Thyroxine_BS"/>
</dbReference>
<comment type="catalytic activity">
    <reaction evidence="1 8">
        <text>5-hydroxyisourate + H2O = 5-hydroxy-2-oxo-4-ureido-2,5-dihydro-1H-imidazole-5-carboxylate + H(+)</text>
        <dbReference type="Rhea" id="RHEA:23736"/>
        <dbReference type="ChEBI" id="CHEBI:15377"/>
        <dbReference type="ChEBI" id="CHEBI:15378"/>
        <dbReference type="ChEBI" id="CHEBI:18072"/>
        <dbReference type="ChEBI" id="CHEBI:58639"/>
        <dbReference type="EC" id="3.5.2.17"/>
    </reaction>
</comment>
<reference evidence="10 11" key="1">
    <citation type="submission" date="2020-07" db="EMBL/GenBank/DDBJ databases">
        <title>Sequencing the genomes of 1000 actinobacteria strains.</title>
        <authorList>
            <person name="Klenk H.-P."/>
        </authorList>
    </citation>
    <scope>NUCLEOTIDE SEQUENCE [LARGE SCALE GENOMIC DNA]</scope>
    <source>
        <strain evidence="10 11">DSM 29531</strain>
    </source>
</reference>
<comment type="subunit">
    <text evidence="4 8">Homotetramer.</text>
</comment>
<comment type="caution">
    <text evidence="10">The sequence shown here is derived from an EMBL/GenBank/DDBJ whole genome shotgun (WGS) entry which is preliminary data.</text>
</comment>
<dbReference type="InterPro" id="IPR014306">
    <property type="entry name" value="Hydroxyisourate_hydrolase"/>
</dbReference>
<comment type="similarity">
    <text evidence="3 8">Belongs to the transthyretin family. 5-hydroxyisourate hydrolase subfamily.</text>
</comment>
<dbReference type="Gene3D" id="2.60.40.180">
    <property type="entry name" value="Transthyretin/hydroxyisourate hydrolase domain"/>
    <property type="match status" value="1"/>
</dbReference>
<dbReference type="SUPFAM" id="SSF49472">
    <property type="entry name" value="Transthyretin (synonym: prealbumin)"/>
    <property type="match status" value="1"/>
</dbReference>
<accession>A0A853DJX8</accession>
<keyword evidence="11" id="KW-1185">Reference proteome</keyword>
<dbReference type="GO" id="GO:0033971">
    <property type="term" value="F:hydroxyisourate hydrolase activity"/>
    <property type="evidence" value="ECO:0007669"/>
    <property type="project" value="UniProtKB-EC"/>
</dbReference>
<dbReference type="GO" id="GO:0006144">
    <property type="term" value="P:purine nucleobase metabolic process"/>
    <property type="evidence" value="ECO:0007669"/>
    <property type="project" value="UniProtKB-KW"/>
</dbReference>
<dbReference type="NCBIfam" id="TIGR02962">
    <property type="entry name" value="hdxy_isourate"/>
    <property type="match status" value="1"/>
</dbReference>
<dbReference type="InterPro" id="IPR000895">
    <property type="entry name" value="Transthyretin/HIU_hydrolase"/>
</dbReference>
<evidence type="ECO:0000256" key="8">
    <source>
        <dbReference type="RuleBase" id="RU361270"/>
    </source>
</evidence>
<dbReference type="PRINTS" id="PR00189">
    <property type="entry name" value="TRNSTHYRETIN"/>
</dbReference>
<keyword evidence="5 8" id="KW-0659">Purine metabolism</keyword>
<feature type="binding site" evidence="7">
    <location>
        <position position="7"/>
    </location>
    <ligand>
        <name>substrate</name>
    </ligand>
</feature>
<dbReference type="EC" id="3.5.2.17" evidence="8"/>
<dbReference type="PROSITE" id="PS00768">
    <property type="entry name" value="TRANSTHYRETIN_1"/>
    <property type="match status" value="1"/>
</dbReference>
<feature type="domain" description="Transthyretin/hydroxyisourate hydrolase" evidence="9">
    <location>
        <begin position="1"/>
        <end position="110"/>
    </location>
</feature>
<evidence type="ECO:0000256" key="5">
    <source>
        <dbReference type="ARBA" id="ARBA00022631"/>
    </source>
</evidence>
<evidence type="ECO:0000313" key="10">
    <source>
        <dbReference type="EMBL" id="NYJ76249.1"/>
    </source>
</evidence>
<organism evidence="10 11">
    <name type="scientific">Allobranchiibius huperziae</name>
    <dbReference type="NCBI Taxonomy" id="1874116"/>
    <lineage>
        <taxon>Bacteria</taxon>
        <taxon>Bacillati</taxon>
        <taxon>Actinomycetota</taxon>
        <taxon>Actinomycetes</taxon>
        <taxon>Micrococcales</taxon>
        <taxon>Dermacoccaceae</taxon>
        <taxon>Allobranchiibius</taxon>
    </lineage>
</organism>
<evidence type="ECO:0000256" key="7">
    <source>
        <dbReference type="PIRSR" id="PIRSR600895-51"/>
    </source>
</evidence>
<evidence type="ECO:0000256" key="1">
    <source>
        <dbReference type="ARBA" id="ARBA00001043"/>
    </source>
</evidence>
<protein>
    <recommendedName>
        <fullName evidence="8">5-hydroxyisourate hydrolase</fullName>
        <shortName evidence="8">HIU hydrolase</shortName>
        <shortName evidence="8">HIUHase</shortName>
        <ecNumber evidence="8">3.5.2.17</ecNumber>
    </recommendedName>
</protein>
<evidence type="ECO:0000256" key="6">
    <source>
        <dbReference type="ARBA" id="ARBA00022801"/>
    </source>
</evidence>
<evidence type="ECO:0000256" key="3">
    <source>
        <dbReference type="ARBA" id="ARBA00009850"/>
    </source>
</evidence>
<keyword evidence="6 8" id="KW-0378">Hydrolase</keyword>
<dbReference type="EMBL" id="JACCFW010000001">
    <property type="protein sequence ID" value="NYJ76249.1"/>
    <property type="molecule type" value="Genomic_DNA"/>
</dbReference>
<proteinExistence type="inferred from homology"/>
<evidence type="ECO:0000256" key="2">
    <source>
        <dbReference type="ARBA" id="ARBA00002704"/>
    </source>
</evidence>
<dbReference type="SMART" id="SM00095">
    <property type="entry name" value="TR_THY"/>
    <property type="match status" value="1"/>
</dbReference>
<dbReference type="CDD" id="cd05822">
    <property type="entry name" value="TLP_HIUase"/>
    <property type="match status" value="1"/>
</dbReference>